<organism evidence="6 7">
    <name type="scientific">Lactuca virosa</name>
    <dbReference type="NCBI Taxonomy" id="75947"/>
    <lineage>
        <taxon>Eukaryota</taxon>
        <taxon>Viridiplantae</taxon>
        <taxon>Streptophyta</taxon>
        <taxon>Embryophyta</taxon>
        <taxon>Tracheophyta</taxon>
        <taxon>Spermatophyta</taxon>
        <taxon>Magnoliopsida</taxon>
        <taxon>eudicotyledons</taxon>
        <taxon>Gunneridae</taxon>
        <taxon>Pentapetalae</taxon>
        <taxon>asterids</taxon>
        <taxon>campanulids</taxon>
        <taxon>Asterales</taxon>
        <taxon>Asteraceae</taxon>
        <taxon>Cichorioideae</taxon>
        <taxon>Cichorieae</taxon>
        <taxon>Lactucinae</taxon>
        <taxon>Lactuca</taxon>
    </lineage>
</organism>
<dbReference type="PANTHER" id="PTHR34373:SF9">
    <property type="entry name" value="SHUGOSHIN 2"/>
    <property type="match status" value="1"/>
</dbReference>
<evidence type="ECO:0000256" key="1">
    <source>
        <dbReference type="ARBA" id="ARBA00010845"/>
    </source>
</evidence>
<accession>A0AAU9P1A7</accession>
<dbReference type="Proteomes" id="UP001157418">
    <property type="component" value="Unassembled WGS sequence"/>
</dbReference>
<dbReference type="AlphaFoldDB" id="A0AAU9P1A7"/>
<evidence type="ECO:0000313" key="7">
    <source>
        <dbReference type="Proteomes" id="UP001157418"/>
    </source>
</evidence>
<keyword evidence="2" id="KW-0159">Chromosome partition</keyword>
<sequence>MEGGFVFEDKRKLEKMAKDSTGASGRKMLADISNIQQKHNTLTQDKKSLPNSAIVKEKFIEQLQKENAALKKHLAEKSRIIDLSGTELHKLRVTLQKMQQQNLQLAQSNSQLLAEVNSGKDRLKDMQHQLGCKNGVLIAKQMELEGKRKTKTCQTNDVKKVKVSENEEKGVCLDKDEHCNTKRRQKSKSLGPSVRNGQDKGVGDNGSRRQSARFIKREEEKATEDLFDTDNMDLKEEEDRMQEDNHNNDSNCVILIKKEEESRRRRCSISSRPSREAVKKIQSYKEMSINVKMRRTE</sequence>
<keyword evidence="3" id="KW-0175">Coiled coil</keyword>
<comment type="similarity">
    <text evidence="1">Belongs to the shugoshin family.</text>
</comment>
<feature type="region of interest" description="Disordered" evidence="4">
    <location>
        <begin position="181"/>
        <end position="225"/>
    </location>
</feature>
<evidence type="ECO:0000313" key="6">
    <source>
        <dbReference type="EMBL" id="CAH1443807.1"/>
    </source>
</evidence>
<feature type="compositionally biased region" description="Basic and acidic residues" evidence="4">
    <location>
        <begin position="215"/>
        <end position="224"/>
    </location>
</feature>
<dbReference type="EMBL" id="CAKMRJ010005523">
    <property type="protein sequence ID" value="CAH1443807.1"/>
    <property type="molecule type" value="Genomic_DNA"/>
</dbReference>
<feature type="coiled-coil region" evidence="3">
    <location>
        <begin position="56"/>
        <end position="115"/>
    </location>
</feature>
<protein>
    <recommendedName>
        <fullName evidence="5">Shugoshin C-terminal domain-containing protein</fullName>
    </recommendedName>
</protein>
<dbReference type="GO" id="GO:0045144">
    <property type="term" value="P:meiotic sister chromatid segregation"/>
    <property type="evidence" value="ECO:0007669"/>
    <property type="project" value="InterPro"/>
</dbReference>
<feature type="domain" description="Shugoshin C-terminal" evidence="5">
    <location>
        <begin position="271"/>
        <end position="295"/>
    </location>
</feature>
<evidence type="ECO:0000256" key="4">
    <source>
        <dbReference type="SAM" id="MobiDB-lite"/>
    </source>
</evidence>
<dbReference type="InterPro" id="IPR044693">
    <property type="entry name" value="SGO_plant"/>
</dbReference>
<dbReference type="PANTHER" id="PTHR34373">
    <property type="entry name" value="SHUGOSHIN 2"/>
    <property type="match status" value="1"/>
</dbReference>
<evidence type="ECO:0000256" key="3">
    <source>
        <dbReference type="SAM" id="Coils"/>
    </source>
</evidence>
<evidence type="ECO:0000259" key="5">
    <source>
        <dbReference type="Pfam" id="PF07557"/>
    </source>
</evidence>
<dbReference type="InterPro" id="IPR011515">
    <property type="entry name" value="Shugoshin_C"/>
</dbReference>
<dbReference type="GO" id="GO:0005634">
    <property type="term" value="C:nucleus"/>
    <property type="evidence" value="ECO:0007669"/>
    <property type="project" value="InterPro"/>
</dbReference>
<gene>
    <name evidence="6" type="ORF">LVIROSA_LOCUS29698</name>
</gene>
<comment type="caution">
    <text evidence="6">The sequence shown here is derived from an EMBL/GenBank/DDBJ whole genome shotgun (WGS) entry which is preliminary data.</text>
</comment>
<dbReference type="GO" id="GO:0000775">
    <property type="term" value="C:chromosome, centromeric region"/>
    <property type="evidence" value="ECO:0007669"/>
    <property type="project" value="InterPro"/>
</dbReference>
<dbReference type="GO" id="GO:0034090">
    <property type="term" value="P:maintenance of meiotic sister chromatid cohesion"/>
    <property type="evidence" value="ECO:0007669"/>
    <property type="project" value="InterPro"/>
</dbReference>
<dbReference type="Pfam" id="PF07557">
    <property type="entry name" value="Shugoshin_C"/>
    <property type="match status" value="1"/>
</dbReference>
<reference evidence="6 7" key="1">
    <citation type="submission" date="2022-01" db="EMBL/GenBank/DDBJ databases">
        <authorList>
            <person name="Xiong W."/>
            <person name="Schranz E."/>
        </authorList>
    </citation>
    <scope>NUCLEOTIDE SEQUENCE [LARGE SCALE GENOMIC DNA]</scope>
</reference>
<keyword evidence="7" id="KW-1185">Reference proteome</keyword>
<name>A0AAU9P1A7_9ASTR</name>
<proteinExistence type="inferred from homology"/>
<evidence type="ECO:0000256" key="2">
    <source>
        <dbReference type="ARBA" id="ARBA00022829"/>
    </source>
</evidence>